<evidence type="ECO:0000313" key="3">
    <source>
        <dbReference type="Proteomes" id="UP000034665"/>
    </source>
</evidence>
<comment type="caution">
    <text evidence="2">The sequence shown here is derived from an EMBL/GenBank/DDBJ whole genome shotgun (WGS) entry which is preliminary data.</text>
</comment>
<accession>A0A0G0N9X3</accession>
<dbReference type="Proteomes" id="UP000034665">
    <property type="component" value="Unassembled WGS sequence"/>
</dbReference>
<evidence type="ECO:0000313" key="2">
    <source>
        <dbReference type="EMBL" id="KKR12253.1"/>
    </source>
</evidence>
<reference evidence="2 3" key="1">
    <citation type="journal article" date="2015" name="Nature">
        <title>rRNA introns, odd ribosomes, and small enigmatic genomes across a large radiation of phyla.</title>
        <authorList>
            <person name="Brown C.T."/>
            <person name="Hug L.A."/>
            <person name="Thomas B.C."/>
            <person name="Sharon I."/>
            <person name="Castelle C.J."/>
            <person name="Singh A."/>
            <person name="Wilkins M.J."/>
            <person name="Williams K.H."/>
            <person name="Banfield J.F."/>
        </authorList>
    </citation>
    <scope>NUCLEOTIDE SEQUENCE [LARGE SCALE GENOMIC DNA]</scope>
</reference>
<sequence>MGDPTEQVPVGHVFSVGQGNESTHQDRSRASSGAQLLDRLARRRIVHPDPDGPVWQLSRTEAVIGSATDDAAVAIAALDHDSLRADRLAIQAIHSNKAITCQHCQH</sequence>
<organism evidence="2 3">
    <name type="scientific">Candidatus Wolfebacteria bacterium GW2011_GWC2_39_22</name>
    <dbReference type="NCBI Taxonomy" id="1619013"/>
    <lineage>
        <taxon>Bacteria</taxon>
        <taxon>Candidatus Wolfeibacteriota</taxon>
    </lineage>
</organism>
<dbReference type="AlphaFoldDB" id="A0A0G0N9X3"/>
<proteinExistence type="predicted"/>
<name>A0A0G0N9X3_9BACT</name>
<dbReference type="EMBL" id="LBWR01000002">
    <property type="protein sequence ID" value="KKR12253.1"/>
    <property type="molecule type" value="Genomic_DNA"/>
</dbReference>
<evidence type="ECO:0000256" key="1">
    <source>
        <dbReference type="SAM" id="MobiDB-lite"/>
    </source>
</evidence>
<protein>
    <submittedName>
        <fullName evidence="2">Uncharacterized protein</fullName>
    </submittedName>
</protein>
<gene>
    <name evidence="2" type="ORF">UT41_C0002G0027</name>
</gene>
<feature type="region of interest" description="Disordered" evidence="1">
    <location>
        <begin position="1"/>
        <end position="33"/>
    </location>
</feature>